<proteinExistence type="predicted"/>
<evidence type="ECO:0000313" key="1">
    <source>
        <dbReference type="EMBL" id="KAF3890237.1"/>
    </source>
</evidence>
<sequence length="55" mass="5814">MQSKSGVDGGIQTSGYAGEQFLACLLLACFNRGALSRDRQPLRGTLSIVATDKNP</sequence>
<protein>
    <submittedName>
        <fullName evidence="1">Uncharacterized protein</fullName>
    </submittedName>
</protein>
<keyword evidence="2" id="KW-1185">Reference proteome</keyword>
<reference evidence="1" key="2">
    <citation type="submission" date="2019-11" db="EMBL/GenBank/DDBJ databases">
        <title>Improved Assembly of Tolypothrix boutellei genome.</title>
        <authorList>
            <person name="Sarangi A.N."/>
            <person name="Mukherjee M."/>
            <person name="Ghosh S."/>
            <person name="Singh D."/>
            <person name="Das A."/>
            <person name="Kant S."/>
            <person name="Prusty A."/>
            <person name="Tripathy S."/>
        </authorList>
    </citation>
    <scope>NUCLEOTIDE SEQUENCE</scope>
    <source>
        <strain evidence="1">VB521301</strain>
    </source>
</reference>
<dbReference type="AlphaFoldDB" id="A0A8S9TE22"/>
<dbReference type="Proteomes" id="UP000029738">
    <property type="component" value="Unassembled WGS sequence"/>
</dbReference>
<dbReference type="RefSeq" id="WP_153021579.1">
    <property type="nucleotide sequence ID" value="NZ_JHEG04000001.1"/>
</dbReference>
<dbReference type="EMBL" id="JHEG04000001">
    <property type="protein sequence ID" value="KAF3890237.1"/>
    <property type="molecule type" value="Genomic_DNA"/>
</dbReference>
<comment type="caution">
    <text evidence="1">The sequence shown here is derived from an EMBL/GenBank/DDBJ whole genome shotgun (WGS) entry which is preliminary data.</text>
</comment>
<name>A0A8S9TE22_9CYAN</name>
<accession>A0A8S9TE22</accession>
<reference evidence="1" key="1">
    <citation type="journal article" date="2015" name="Genome Announc.">
        <title>Draft Genome Sequence of Tolypothrix boutellei Strain VB521301.</title>
        <authorList>
            <person name="Chandrababunaidu M.M."/>
            <person name="Singh D."/>
            <person name="Sen D."/>
            <person name="Bhan S."/>
            <person name="Das S."/>
            <person name="Gupta A."/>
            <person name="Adhikary S.P."/>
            <person name="Tripathy S."/>
        </authorList>
    </citation>
    <scope>NUCLEOTIDE SEQUENCE</scope>
    <source>
        <strain evidence="1">VB521301</strain>
    </source>
</reference>
<organism evidence="1 2">
    <name type="scientific">Tolypothrix bouteillei VB521301</name>
    <dbReference type="NCBI Taxonomy" id="1479485"/>
    <lineage>
        <taxon>Bacteria</taxon>
        <taxon>Bacillati</taxon>
        <taxon>Cyanobacteriota</taxon>
        <taxon>Cyanophyceae</taxon>
        <taxon>Nostocales</taxon>
        <taxon>Tolypothrichaceae</taxon>
        <taxon>Tolypothrix</taxon>
    </lineage>
</organism>
<evidence type="ECO:0000313" key="2">
    <source>
        <dbReference type="Proteomes" id="UP000029738"/>
    </source>
</evidence>
<gene>
    <name evidence="1" type="ORF">DA73_0400035910</name>
</gene>